<evidence type="ECO:0000313" key="1">
    <source>
        <dbReference type="EMBL" id="OGC88346.1"/>
    </source>
</evidence>
<protein>
    <submittedName>
        <fullName evidence="1">Uncharacterized protein</fullName>
    </submittedName>
</protein>
<evidence type="ECO:0000313" key="2">
    <source>
        <dbReference type="Proteomes" id="UP000176568"/>
    </source>
</evidence>
<reference evidence="1 2" key="1">
    <citation type="journal article" date="2016" name="Nat. Commun.">
        <title>Thousands of microbial genomes shed light on interconnected biogeochemical processes in an aquifer system.</title>
        <authorList>
            <person name="Anantharaman K."/>
            <person name="Brown C.T."/>
            <person name="Hug L.A."/>
            <person name="Sharon I."/>
            <person name="Castelle C.J."/>
            <person name="Probst A.J."/>
            <person name="Thomas B.C."/>
            <person name="Singh A."/>
            <person name="Wilkins M.J."/>
            <person name="Karaoz U."/>
            <person name="Brodie E.L."/>
            <person name="Williams K.H."/>
            <person name="Hubbard S.S."/>
            <person name="Banfield J.F."/>
        </authorList>
    </citation>
    <scope>NUCLEOTIDE SEQUENCE [LARGE SCALE GENOMIC DNA]</scope>
</reference>
<dbReference type="Proteomes" id="UP000176568">
    <property type="component" value="Unassembled WGS sequence"/>
</dbReference>
<sequence length="81" mass="8823">MGTLVLNTVDPTLADRAVHRAMYGNLKIVEVAQMSMQASKPAIAPAASAHTTVFRDYPETPSHGSFERAPVCKGKRGRCFY</sequence>
<dbReference type="EMBL" id="MEXB01000009">
    <property type="protein sequence ID" value="OGC88346.1"/>
    <property type="molecule type" value="Genomic_DNA"/>
</dbReference>
<comment type="caution">
    <text evidence="1">The sequence shown here is derived from an EMBL/GenBank/DDBJ whole genome shotgun (WGS) entry which is preliminary data.</text>
</comment>
<proteinExistence type="predicted"/>
<gene>
    <name evidence="1" type="ORF">A2419_00625</name>
</gene>
<dbReference type="AlphaFoldDB" id="A0A1F4Y3J0"/>
<accession>A0A1F4Y3J0</accession>
<dbReference type="STRING" id="1797247.A2419_00625"/>
<organism evidence="1 2">
    <name type="scientific">Candidatus Adlerbacteria bacterium RIFOXYC1_FULL_48_26</name>
    <dbReference type="NCBI Taxonomy" id="1797247"/>
    <lineage>
        <taxon>Bacteria</taxon>
        <taxon>Candidatus Adleribacteriota</taxon>
    </lineage>
</organism>
<name>A0A1F4Y3J0_9BACT</name>